<dbReference type="Proteomes" id="UP000327157">
    <property type="component" value="Chromosome 3"/>
</dbReference>
<feature type="compositionally biased region" description="Polar residues" evidence="1">
    <location>
        <begin position="1"/>
        <end position="12"/>
    </location>
</feature>
<reference evidence="2 3" key="3">
    <citation type="submission" date="2019-11" db="EMBL/GenBank/DDBJ databases">
        <title>A de novo genome assembly of a pear dwarfing rootstock.</title>
        <authorList>
            <person name="Wang F."/>
            <person name="Wang J."/>
            <person name="Li S."/>
            <person name="Zhang Y."/>
            <person name="Fang M."/>
            <person name="Ma L."/>
            <person name="Zhao Y."/>
            <person name="Jiang S."/>
        </authorList>
    </citation>
    <scope>NUCLEOTIDE SEQUENCE [LARGE SCALE GENOMIC DNA]</scope>
    <source>
        <strain evidence="2">S2</strain>
        <tissue evidence="2">Leaf</tissue>
    </source>
</reference>
<feature type="region of interest" description="Disordered" evidence="1">
    <location>
        <begin position="70"/>
        <end position="90"/>
    </location>
</feature>
<evidence type="ECO:0000256" key="1">
    <source>
        <dbReference type="SAM" id="MobiDB-lite"/>
    </source>
</evidence>
<accession>A0A5N5GHF7</accession>
<name>A0A5N5GHF7_9ROSA</name>
<comment type="caution">
    <text evidence="2">The sequence shown here is derived from an EMBL/GenBank/DDBJ whole genome shotgun (WGS) entry which is preliminary data.</text>
</comment>
<evidence type="ECO:0000313" key="2">
    <source>
        <dbReference type="EMBL" id="KAB2614959.1"/>
    </source>
</evidence>
<protein>
    <submittedName>
        <fullName evidence="2">Uncharacterized protein</fullName>
    </submittedName>
</protein>
<keyword evidence="3" id="KW-1185">Reference proteome</keyword>
<proteinExistence type="predicted"/>
<gene>
    <name evidence="2" type="ORF">D8674_021547</name>
</gene>
<evidence type="ECO:0000313" key="3">
    <source>
        <dbReference type="Proteomes" id="UP000327157"/>
    </source>
</evidence>
<feature type="compositionally biased region" description="Polar residues" evidence="1">
    <location>
        <begin position="70"/>
        <end position="80"/>
    </location>
</feature>
<reference evidence="3" key="2">
    <citation type="submission" date="2019-10" db="EMBL/GenBank/DDBJ databases">
        <title>A de novo genome assembly of a pear dwarfing rootstock.</title>
        <authorList>
            <person name="Wang F."/>
            <person name="Wang J."/>
            <person name="Li S."/>
            <person name="Zhang Y."/>
            <person name="Fang M."/>
            <person name="Ma L."/>
            <person name="Zhao Y."/>
            <person name="Jiang S."/>
        </authorList>
    </citation>
    <scope>NUCLEOTIDE SEQUENCE [LARGE SCALE GENOMIC DNA]</scope>
</reference>
<dbReference type="EMBL" id="SMOL01000402">
    <property type="protein sequence ID" value="KAB2614959.1"/>
    <property type="molecule type" value="Genomic_DNA"/>
</dbReference>
<sequence length="90" mass="10284">MPRASNDPQGTTIAPREGGDLARRYPPYMDQIWETLTKICIFVEKLQKNQTSAQAESHYDFVDMQRQMKNLENSSGTTPHTKFPPLDLEA</sequence>
<reference evidence="2 3" key="1">
    <citation type="submission" date="2019-09" db="EMBL/GenBank/DDBJ databases">
        <authorList>
            <person name="Ou C."/>
        </authorList>
    </citation>
    <scope>NUCLEOTIDE SEQUENCE [LARGE SCALE GENOMIC DNA]</scope>
    <source>
        <strain evidence="2">S2</strain>
        <tissue evidence="2">Leaf</tissue>
    </source>
</reference>
<feature type="region of interest" description="Disordered" evidence="1">
    <location>
        <begin position="1"/>
        <end position="23"/>
    </location>
</feature>
<organism evidence="2 3">
    <name type="scientific">Pyrus ussuriensis x Pyrus communis</name>
    <dbReference type="NCBI Taxonomy" id="2448454"/>
    <lineage>
        <taxon>Eukaryota</taxon>
        <taxon>Viridiplantae</taxon>
        <taxon>Streptophyta</taxon>
        <taxon>Embryophyta</taxon>
        <taxon>Tracheophyta</taxon>
        <taxon>Spermatophyta</taxon>
        <taxon>Magnoliopsida</taxon>
        <taxon>eudicotyledons</taxon>
        <taxon>Gunneridae</taxon>
        <taxon>Pentapetalae</taxon>
        <taxon>rosids</taxon>
        <taxon>fabids</taxon>
        <taxon>Rosales</taxon>
        <taxon>Rosaceae</taxon>
        <taxon>Amygdaloideae</taxon>
        <taxon>Maleae</taxon>
        <taxon>Pyrus</taxon>
    </lineage>
</organism>
<dbReference type="AlphaFoldDB" id="A0A5N5GHF7"/>